<keyword evidence="2" id="KW-0238">DNA-binding</keyword>
<dbReference type="SUPFAM" id="SSF46689">
    <property type="entry name" value="Homeodomain-like"/>
    <property type="match status" value="2"/>
</dbReference>
<evidence type="ECO:0000256" key="2">
    <source>
        <dbReference type="ARBA" id="ARBA00023125"/>
    </source>
</evidence>
<dbReference type="AlphaFoldDB" id="A0A4P7LE36"/>
<dbReference type="GO" id="GO:0003700">
    <property type="term" value="F:DNA-binding transcription factor activity"/>
    <property type="evidence" value="ECO:0007669"/>
    <property type="project" value="InterPro"/>
</dbReference>
<feature type="domain" description="HTH araC/xylS-type" evidence="4">
    <location>
        <begin position="193"/>
        <end position="291"/>
    </location>
</feature>
<dbReference type="InterPro" id="IPR018060">
    <property type="entry name" value="HTH_AraC"/>
</dbReference>
<accession>A0A4P7LE36</accession>
<evidence type="ECO:0000256" key="1">
    <source>
        <dbReference type="ARBA" id="ARBA00023015"/>
    </source>
</evidence>
<dbReference type="PROSITE" id="PS00041">
    <property type="entry name" value="HTH_ARAC_FAMILY_1"/>
    <property type="match status" value="1"/>
</dbReference>
<name>A0A4P7LE36_9BURK</name>
<dbReference type="Pfam" id="PF12833">
    <property type="entry name" value="HTH_18"/>
    <property type="match status" value="1"/>
</dbReference>
<evidence type="ECO:0000313" key="6">
    <source>
        <dbReference type="Proteomes" id="UP000295294"/>
    </source>
</evidence>
<sequence length="296" mass="32717">MAAPSDPLQRHAVFAALTGSRASLERAAMLGDGLGVALWRNRDDDTAYAHPGHHTVSVYLEGGLGTYRRDQPGNKGAPGRLCLLPADHESRWHVGGPQRFVHLYFRPEMLAWHCVRLLDREPRSVALRDLTFADDPFLYALSQRLAALDWHHPDARMACNALAHEAVSHLVLQHAGRAAPADWRGGLSAQARRTVRDWIEAHPAHNPTLGELAALAGLSEFHFARMFRVSFGMPPHAWILRARLERARQLLAEPWPGLHEVAVRAGFASASHLSHRFRAAFGVTPGTWRAGSSRSA</sequence>
<dbReference type="RefSeq" id="WP_135703349.1">
    <property type="nucleotide sequence ID" value="NZ_CP038634.1"/>
</dbReference>
<evidence type="ECO:0000259" key="4">
    <source>
        <dbReference type="PROSITE" id="PS01124"/>
    </source>
</evidence>
<keyword evidence="1" id="KW-0805">Transcription regulation</keyword>
<dbReference type="PANTHER" id="PTHR46796:SF6">
    <property type="entry name" value="ARAC SUBFAMILY"/>
    <property type="match status" value="1"/>
</dbReference>
<dbReference type="SMART" id="SM00342">
    <property type="entry name" value="HTH_ARAC"/>
    <property type="match status" value="1"/>
</dbReference>
<dbReference type="EMBL" id="CP038634">
    <property type="protein sequence ID" value="QBY50727.1"/>
    <property type="molecule type" value="Genomic_DNA"/>
</dbReference>
<keyword evidence="3" id="KW-0804">Transcription</keyword>
<proteinExistence type="predicted"/>
<dbReference type="Proteomes" id="UP000295294">
    <property type="component" value="Chromosome 1"/>
</dbReference>
<dbReference type="InterPro" id="IPR009057">
    <property type="entry name" value="Homeodomain-like_sf"/>
</dbReference>
<reference evidence="5 6" key="1">
    <citation type="submission" date="2019-03" db="EMBL/GenBank/DDBJ databases">
        <title>Efficiently degradation of phenoxyalkanoic acid herbicides by Cupriavidus oxalaticus strain X32.</title>
        <authorList>
            <person name="Sheng X."/>
        </authorList>
    </citation>
    <scope>NUCLEOTIDE SEQUENCE [LARGE SCALE GENOMIC DNA]</scope>
    <source>
        <strain evidence="5 6">X32</strain>
    </source>
</reference>
<gene>
    <name evidence="5" type="ORF">E0W60_05985</name>
</gene>
<dbReference type="KEGG" id="cox:E0W60_05985"/>
<evidence type="ECO:0000313" key="5">
    <source>
        <dbReference type="EMBL" id="QBY50727.1"/>
    </source>
</evidence>
<dbReference type="InterPro" id="IPR018062">
    <property type="entry name" value="HTH_AraC-typ_CS"/>
</dbReference>
<evidence type="ECO:0000256" key="3">
    <source>
        <dbReference type="ARBA" id="ARBA00023163"/>
    </source>
</evidence>
<dbReference type="PANTHER" id="PTHR46796">
    <property type="entry name" value="HTH-TYPE TRANSCRIPTIONAL ACTIVATOR RHAS-RELATED"/>
    <property type="match status" value="1"/>
</dbReference>
<dbReference type="InterPro" id="IPR050204">
    <property type="entry name" value="AraC_XylS_family_regulators"/>
</dbReference>
<dbReference type="Gene3D" id="1.10.10.60">
    <property type="entry name" value="Homeodomain-like"/>
    <property type="match status" value="2"/>
</dbReference>
<dbReference type="OrthoDB" id="9816344at2"/>
<dbReference type="PROSITE" id="PS01124">
    <property type="entry name" value="HTH_ARAC_FAMILY_2"/>
    <property type="match status" value="1"/>
</dbReference>
<organism evidence="5 6">
    <name type="scientific">Cupriavidus oxalaticus</name>
    <dbReference type="NCBI Taxonomy" id="96344"/>
    <lineage>
        <taxon>Bacteria</taxon>
        <taxon>Pseudomonadati</taxon>
        <taxon>Pseudomonadota</taxon>
        <taxon>Betaproteobacteria</taxon>
        <taxon>Burkholderiales</taxon>
        <taxon>Burkholderiaceae</taxon>
        <taxon>Cupriavidus</taxon>
    </lineage>
</organism>
<dbReference type="GO" id="GO:0043565">
    <property type="term" value="F:sequence-specific DNA binding"/>
    <property type="evidence" value="ECO:0007669"/>
    <property type="project" value="InterPro"/>
</dbReference>
<protein>
    <submittedName>
        <fullName evidence="5">AraC family transcriptional regulator</fullName>
    </submittedName>
</protein>